<keyword evidence="1" id="KW-0812">Transmembrane</keyword>
<evidence type="ECO:0000256" key="1">
    <source>
        <dbReference type="SAM" id="Phobius"/>
    </source>
</evidence>
<evidence type="ECO:0000313" key="3">
    <source>
        <dbReference type="Proteomes" id="UP000662259"/>
    </source>
</evidence>
<keyword evidence="1" id="KW-0472">Membrane</keyword>
<dbReference type="Gene3D" id="1.20.120.1630">
    <property type="match status" value="1"/>
</dbReference>
<reference evidence="2" key="1">
    <citation type="submission" date="2019-10" db="EMBL/GenBank/DDBJ databases">
        <title>Rhizobium leguminosarum symbiovar viciae collection.</title>
        <authorList>
            <person name="Boivin S."/>
            <person name="Lepetit M."/>
        </authorList>
    </citation>
    <scope>NUCLEOTIDE SEQUENCE</scope>
    <source>
        <strain evidence="2">L143</strain>
    </source>
</reference>
<keyword evidence="1" id="KW-1133">Transmembrane helix</keyword>
<protein>
    <recommendedName>
        <fullName evidence="4">Transmembrane protein</fullName>
    </recommendedName>
</protein>
<accession>A0A8I2KI76</accession>
<gene>
    <name evidence="2" type="ORF">GFL91_30940</name>
</gene>
<sequence length="93" mass="10159">MVIQVAPSSPSDLCLEELAWWLFAAPSFIASDLTGGLARAGMLAIVSLIYLLRARAEERMLSRDPAYRDYAERVAAHGLLATAKRRLTSRPAA</sequence>
<evidence type="ECO:0000313" key="2">
    <source>
        <dbReference type="EMBL" id="NKM49273.1"/>
    </source>
</evidence>
<evidence type="ECO:0008006" key="4">
    <source>
        <dbReference type="Google" id="ProtNLM"/>
    </source>
</evidence>
<comment type="caution">
    <text evidence="2">The sequence shown here is derived from an EMBL/GenBank/DDBJ whole genome shotgun (WGS) entry which is preliminary data.</text>
</comment>
<dbReference type="AlphaFoldDB" id="A0A8I2KI76"/>
<name>A0A8I2KI76_RHILV</name>
<dbReference type="EMBL" id="WIEZ01000021">
    <property type="protein sequence ID" value="NKM49273.1"/>
    <property type="molecule type" value="Genomic_DNA"/>
</dbReference>
<feature type="transmembrane region" description="Helical" evidence="1">
    <location>
        <begin position="20"/>
        <end position="52"/>
    </location>
</feature>
<organism evidence="2 3">
    <name type="scientific">Rhizobium leguminosarum bv. viciae</name>
    <dbReference type="NCBI Taxonomy" id="387"/>
    <lineage>
        <taxon>Bacteria</taxon>
        <taxon>Pseudomonadati</taxon>
        <taxon>Pseudomonadota</taxon>
        <taxon>Alphaproteobacteria</taxon>
        <taxon>Hyphomicrobiales</taxon>
        <taxon>Rhizobiaceae</taxon>
        <taxon>Rhizobium/Agrobacterium group</taxon>
        <taxon>Rhizobium</taxon>
    </lineage>
</organism>
<proteinExistence type="predicted"/>
<dbReference type="Proteomes" id="UP000662259">
    <property type="component" value="Unassembled WGS sequence"/>
</dbReference>